<sequence>MSQNITRWAVSGKTLPGAPRPQLSFSNIGPPLSPISINSDPDATIEDPNLITTDNDDDDDFFDTSLSYRPRYHHNPGAPPRSLQDYFYALDLEGDDCQSSKDDETQESEYFTAPTEQDNRSVASHPRSRRGRLLTVTFHRHDMYQRELRKLGLQSANDYKVLADGIRLDIKFPELQILANDVWSKIRSAIVLHKDLANGSVSFSRWSVEGVCPDMDIFNMLMSFGALRRECQKKEQQKRAGTLLFPRKLMATTEIVKHSIFTEKRIKTDRFNEQVFKLPVRMYPEKLNPGENYKVGVSPYGNVAIRYNFGTGKFTFSGHYHKIELEGKNLATVDWYASQIRSHKAKRLYKASSNESFVDKISVKSYRQRRDLSVHQENVSNPN</sequence>
<evidence type="ECO:0000313" key="2">
    <source>
        <dbReference type="EMBL" id="EPS44680.1"/>
    </source>
</evidence>
<dbReference type="EMBL" id="AQGS01000039">
    <property type="protein sequence ID" value="EPS44680.1"/>
    <property type="molecule type" value="Genomic_DNA"/>
</dbReference>
<gene>
    <name evidence="2" type="ORF">H072_1317</name>
</gene>
<organism evidence="2 3">
    <name type="scientific">Dactylellina haptotyla (strain CBS 200.50)</name>
    <name type="common">Nematode-trapping fungus</name>
    <name type="synonym">Monacrosporium haptotylum</name>
    <dbReference type="NCBI Taxonomy" id="1284197"/>
    <lineage>
        <taxon>Eukaryota</taxon>
        <taxon>Fungi</taxon>
        <taxon>Dikarya</taxon>
        <taxon>Ascomycota</taxon>
        <taxon>Pezizomycotina</taxon>
        <taxon>Orbiliomycetes</taxon>
        <taxon>Orbiliales</taxon>
        <taxon>Orbiliaceae</taxon>
        <taxon>Dactylellina</taxon>
    </lineage>
</organism>
<name>S8AP05_DACHA</name>
<evidence type="ECO:0000256" key="1">
    <source>
        <dbReference type="SAM" id="MobiDB-lite"/>
    </source>
</evidence>
<keyword evidence="3" id="KW-1185">Reference proteome</keyword>
<proteinExistence type="predicted"/>
<dbReference type="Proteomes" id="UP000015100">
    <property type="component" value="Unassembled WGS sequence"/>
</dbReference>
<evidence type="ECO:0000313" key="3">
    <source>
        <dbReference type="Proteomes" id="UP000015100"/>
    </source>
</evidence>
<accession>S8AP05</accession>
<dbReference type="AlphaFoldDB" id="S8AP05"/>
<dbReference type="OrthoDB" id="5318391at2759"/>
<reference evidence="2 3" key="1">
    <citation type="journal article" date="2013" name="PLoS Genet.">
        <title>Genomic mechanisms accounting for the adaptation to parasitism in nematode-trapping fungi.</title>
        <authorList>
            <person name="Meerupati T."/>
            <person name="Andersson K.M."/>
            <person name="Friman E."/>
            <person name="Kumar D."/>
            <person name="Tunlid A."/>
            <person name="Ahren D."/>
        </authorList>
    </citation>
    <scope>NUCLEOTIDE SEQUENCE [LARGE SCALE GENOMIC DNA]</scope>
    <source>
        <strain evidence="2 3">CBS 200.50</strain>
    </source>
</reference>
<dbReference type="HOGENOM" id="CLU_721633_0_0_1"/>
<feature type="region of interest" description="Disordered" evidence="1">
    <location>
        <begin position="96"/>
        <end position="128"/>
    </location>
</feature>
<feature type="region of interest" description="Disordered" evidence="1">
    <location>
        <begin position="1"/>
        <end position="62"/>
    </location>
</feature>
<reference evidence="3" key="2">
    <citation type="submission" date="2013-04" db="EMBL/GenBank/DDBJ databases">
        <title>Genomic mechanisms accounting for the adaptation to parasitism in nematode-trapping fungi.</title>
        <authorList>
            <person name="Ahren D.G."/>
        </authorList>
    </citation>
    <scope>NUCLEOTIDE SEQUENCE [LARGE SCALE GENOMIC DNA]</scope>
    <source>
        <strain evidence="3">CBS 200.50</strain>
    </source>
</reference>
<protein>
    <submittedName>
        <fullName evidence="2">Uncharacterized protein</fullName>
    </submittedName>
</protein>
<comment type="caution">
    <text evidence="2">The sequence shown here is derived from an EMBL/GenBank/DDBJ whole genome shotgun (WGS) entry which is preliminary data.</text>
</comment>